<keyword evidence="1" id="KW-0472">Membrane</keyword>
<keyword evidence="3" id="KW-1185">Reference proteome</keyword>
<sequence length="150" mass="16727">MEEARYYIKGQEEIGLVDSSSLHQRILNHSLQANSLVRLEDTTQWIKLGSLQVWRNAKAPHIGQLMDELPAESYVQVEDKLEISITIFAYIAFLIAFIILVLGISHGALTPALFQAASAVLSGLLLLAVARILRYLRTLVEQGKARAQED</sequence>
<proteinExistence type="predicted"/>
<name>A0A1M6CEP8_9BACT</name>
<reference evidence="2 3" key="1">
    <citation type="submission" date="2016-11" db="EMBL/GenBank/DDBJ databases">
        <authorList>
            <person name="Jaros S."/>
            <person name="Januszkiewicz K."/>
            <person name="Wedrychowicz H."/>
        </authorList>
    </citation>
    <scope>NUCLEOTIDE SEQUENCE [LARGE SCALE GENOMIC DNA]</scope>
    <source>
        <strain evidence="2 3">DSM 18772</strain>
    </source>
</reference>
<evidence type="ECO:0000256" key="1">
    <source>
        <dbReference type="SAM" id="Phobius"/>
    </source>
</evidence>
<dbReference type="RefSeq" id="WP_143157882.1">
    <property type="nucleotide sequence ID" value="NZ_FQYR01000002.1"/>
</dbReference>
<dbReference type="STRING" id="1123071.SAMN02745181_0461"/>
<protein>
    <recommendedName>
        <fullName evidence="4">GYF domain-containing protein</fullName>
    </recommendedName>
</protein>
<dbReference type="EMBL" id="FQYR01000002">
    <property type="protein sequence ID" value="SHI59500.1"/>
    <property type="molecule type" value="Genomic_DNA"/>
</dbReference>
<accession>A0A1M6CEP8</accession>
<feature type="transmembrane region" description="Helical" evidence="1">
    <location>
        <begin position="112"/>
        <end position="133"/>
    </location>
</feature>
<feature type="transmembrane region" description="Helical" evidence="1">
    <location>
        <begin position="87"/>
        <end position="106"/>
    </location>
</feature>
<evidence type="ECO:0008006" key="4">
    <source>
        <dbReference type="Google" id="ProtNLM"/>
    </source>
</evidence>
<gene>
    <name evidence="2" type="ORF">SAMN02745181_0461</name>
</gene>
<organism evidence="2 3">
    <name type="scientific">Rubritalea squalenifaciens DSM 18772</name>
    <dbReference type="NCBI Taxonomy" id="1123071"/>
    <lineage>
        <taxon>Bacteria</taxon>
        <taxon>Pseudomonadati</taxon>
        <taxon>Verrucomicrobiota</taxon>
        <taxon>Verrucomicrobiia</taxon>
        <taxon>Verrucomicrobiales</taxon>
        <taxon>Rubritaleaceae</taxon>
        <taxon>Rubritalea</taxon>
    </lineage>
</organism>
<keyword evidence="1" id="KW-1133">Transmembrane helix</keyword>
<dbReference type="Proteomes" id="UP000184510">
    <property type="component" value="Unassembled WGS sequence"/>
</dbReference>
<evidence type="ECO:0000313" key="2">
    <source>
        <dbReference type="EMBL" id="SHI59500.1"/>
    </source>
</evidence>
<dbReference type="InParanoid" id="A0A1M6CEP8"/>
<evidence type="ECO:0000313" key="3">
    <source>
        <dbReference type="Proteomes" id="UP000184510"/>
    </source>
</evidence>
<dbReference type="AlphaFoldDB" id="A0A1M6CEP8"/>
<dbReference type="OrthoDB" id="194200at2"/>
<keyword evidence="1" id="KW-0812">Transmembrane</keyword>